<dbReference type="AlphaFoldDB" id="A0AAF0A0B8"/>
<feature type="transmembrane region" description="Helical" evidence="7">
    <location>
        <begin position="21"/>
        <end position="43"/>
    </location>
</feature>
<dbReference type="PROSITE" id="PS50928">
    <property type="entry name" value="ABC_TM1"/>
    <property type="match status" value="1"/>
</dbReference>
<dbReference type="KEGG" id="slom:PXH66_21360"/>
<dbReference type="GO" id="GO:0055085">
    <property type="term" value="P:transmembrane transport"/>
    <property type="evidence" value="ECO:0007669"/>
    <property type="project" value="InterPro"/>
</dbReference>
<evidence type="ECO:0000256" key="3">
    <source>
        <dbReference type="ARBA" id="ARBA00022475"/>
    </source>
</evidence>
<evidence type="ECO:0000256" key="4">
    <source>
        <dbReference type="ARBA" id="ARBA00022692"/>
    </source>
</evidence>
<keyword evidence="2 7" id="KW-0813">Transport</keyword>
<keyword evidence="3" id="KW-1003">Cell membrane</keyword>
<feature type="transmembrane region" description="Helical" evidence="7">
    <location>
        <begin position="165"/>
        <end position="184"/>
    </location>
</feature>
<evidence type="ECO:0000256" key="5">
    <source>
        <dbReference type="ARBA" id="ARBA00022989"/>
    </source>
</evidence>
<comment type="similarity">
    <text evidence="7">Belongs to the binding-protein-dependent transport system permease family.</text>
</comment>
<feature type="domain" description="ABC transmembrane type-1" evidence="8">
    <location>
        <begin position="124"/>
        <end position="304"/>
    </location>
</feature>
<keyword evidence="4 7" id="KW-0812">Transmembrane</keyword>
<evidence type="ECO:0000259" key="8">
    <source>
        <dbReference type="PROSITE" id="PS50928"/>
    </source>
</evidence>
<evidence type="ECO:0000313" key="9">
    <source>
        <dbReference type="EMBL" id="WED64903.1"/>
    </source>
</evidence>
<feature type="transmembrane region" description="Helical" evidence="7">
    <location>
        <begin position="286"/>
        <end position="313"/>
    </location>
</feature>
<feature type="transmembrane region" description="Helical" evidence="7">
    <location>
        <begin position="250"/>
        <end position="274"/>
    </location>
</feature>
<name>A0AAF0A0B8_9BACT</name>
<evidence type="ECO:0000256" key="1">
    <source>
        <dbReference type="ARBA" id="ARBA00004651"/>
    </source>
</evidence>
<evidence type="ECO:0000313" key="10">
    <source>
        <dbReference type="Proteomes" id="UP001218638"/>
    </source>
</evidence>
<dbReference type="EMBL" id="CP119075">
    <property type="protein sequence ID" value="WED64903.1"/>
    <property type="molecule type" value="Genomic_DNA"/>
</dbReference>
<gene>
    <name evidence="9" type="ORF">PXH66_21360</name>
</gene>
<comment type="subcellular location">
    <subcellularLocation>
        <location evidence="1 7">Cell membrane</location>
        <topology evidence="1 7">Multi-pass membrane protein</topology>
    </subcellularLocation>
</comment>
<dbReference type="InterPro" id="IPR000515">
    <property type="entry name" value="MetI-like"/>
</dbReference>
<evidence type="ECO:0000256" key="2">
    <source>
        <dbReference type="ARBA" id="ARBA00022448"/>
    </source>
</evidence>
<dbReference type="SUPFAM" id="SSF161098">
    <property type="entry name" value="MetI-like"/>
    <property type="match status" value="1"/>
</dbReference>
<sequence length="348" mass="39199">MPRESWLAVQKPLPSARRWPLWALSFLLPLAVWSAVSYVPFLWHPMIKVETSGAVTWLKPGTLIEREQFAHQVEQAVAQGGEAPTGGRANPIYLPAPHRVGRALYTAFTTKPAIRADVWLHESLWSSIQTIFWGFTLSSLIGVPLGILCGSFASVSRVTEPFVDFVRYMPAPVFGALMVAVWGIYQEPKIAIIFIGTFFQQVLVVSNTVRKVDPALIEAAQTLGAKNRHLLMRVIVPASLPDLYNDLRILLGWAWTYLIVAEVIGVSSGITFFINQQAKYRNFENVYAAIFIIGLIGLLTDQVLGFVGARLFGWRTLKPSRLRTLWQRFFSDRYITLWPERVTRKGDV</sequence>
<keyword evidence="5 7" id="KW-1133">Transmembrane helix</keyword>
<dbReference type="RefSeq" id="WP_330931832.1">
    <property type="nucleotide sequence ID" value="NZ_CP119075.1"/>
</dbReference>
<evidence type="ECO:0000256" key="6">
    <source>
        <dbReference type="ARBA" id="ARBA00023136"/>
    </source>
</evidence>
<evidence type="ECO:0000256" key="7">
    <source>
        <dbReference type="RuleBase" id="RU363032"/>
    </source>
</evidence>
<reference evidence="9" key="1">
    <citation type="submission" date="2023-03" db="EMBL/GenBank/DDBJ databases">
        <title>Lomoglobus Profundus gen. nov., sp. nov., a novel member of the phylum Verrucomicrobia, isolated from deep-marine sediment of South China Sea.</title>
        <authorList>
            <person name="Ahmad T."/>
            <person name="Ishaq S.E."/>
            <person name="Wang F."/>
        </authorList>
    </citation>
    <scope>NUCLEOTIDE SEQUENCE</scope>
    <source>
        <strain evidence="9">LMO-M01</strain>
    </source>
</reference>
<keyword evidence="6 7" id="KW-0472">Membrane</keyword>
<dbReference type="GO" id="GO:0005886">
    <property type="term" value="C:plasma membrane"/>
    <property type="evidence" value="ECO:0007669"/>
    <property type="project" value="UniProtKB-SubCell"/>
</dbReference>
<organism evidence="9 10">
    <name type="scientific">Synoicihabitans lomoniglobus</name>
    <dbReference type="NCBI Taxonomy" id="2909285"/>
    <lineage>
        <taxon>Bacteria</taxon>
        <taxon>Pseudomonadati</taxon>
        <taxon>Verrucomicrobiota</taxon>
        <taxon>Opitutia</taxon>
        <taxon>Opitutales</taxon>
        <taxon>Opitutaceae</taxon>
        <taxon>Synoicihabitans</taxon>
    </lineage>
</organism>
<dbReference type="Pfam" id="PF00528">
    <property type="entry name" value="BPD_transp_1"/>
    <property type="match status" value="1"/>
</dbReference>
<protein>
    <submittedName>
        <fullName evidence="9">ABC transporter permease</fullName>
    </submittedName>
</protein>
<feature type="transmembrane region" description="Helical" evidence="7">
    <location>
        <begin position="131"/>
        <end position="153"/>
    </location>
</feature>
<dbReference type="Proteomes" id="UP001218638">
    <property type="component" value="Chromosome"/>
</dbReference>
<dbReference type="PANTHER" id="PTHR30151">
    <property type="entry name" value="ALKANE SULFONATE ABC TRANSPORTER-RELATED, MEMBRANE SUBUNIT"/>
    <property type="match status" value="1"/>
</dbReference>
<proteinExistence type="inferred from homology"/>
<accession>A0AAF0A0B8</accession>
<dbReference type="InterPro" id="IPR035906">
    <property type="entry name" value="MetI-like_sf"/>
</dbReference>
<dbReference type="CDD" id="cd06261">
    <property type="entry name" value="TM_PBP2"/>
    <property type="match status" value="1"/>
</dbReference>
<dbReference type="PANTHER" id="PTHR30151:SF0">
    <property type="entry name" value="ABC TRANSPORTER PERMEASE PROTEIN MJ0413-RELATED"/>
    <property type="match status" value="1"/>
</dbReference>
<keyword evidence="10" id="KW-1185">Reference proteome</keyword>
<dbReference type="Gene3D" id="1.10.3720.10">
    <property type="entry name" value="MetI-like"/>
    <property type="match status" value="1"/>
</dbReference>